<name>A0ABW0REL3_9BACL</name>
<dbReference type="Pfam" id="PF01026">
    <property type="entry name" value="TatD_DNase"/>
    <property type="match status" value="1"/>
</dbReference>
<evidence type="ECO:0000313" key="4">
    <source>
        <dbReference type="EMBL" id="MFC5542818.1"/>
    </source>
</evidence>
<comment type="caution">
    <text evidence="4">The sequence shown here is derived from an EMBL/GenBank/DDBJ whole genome shotgun (WGS) entry which is preliminary data.</text>
</comment>
<gene>
    <name evidence="4" type="ORF">ACFPOH_13995</name>
</gene>
<sequence>MPRLIDFHIHIDNYKNYNEMYSYFTQNKIYALFVTNLPEIYDKCKKEFPESKYVRIALGYNPQMVKTHRFNKTLFERWLPHTKYIGEVGLDYSKEYFDYKTEQQRVFRYICKRAGEHNKILSVHSRMAEKDVLNILKESNVRFAVFHWYSGPLSLLDEIIRSGYYFSVNYSMLTTEKGLKIIQQIPLERLLIETDGPFGKCSKKSMASYDLRFIYDEFAKLLGIKDIKDIVFNNLKTLLNNQKSYER</sequence>
<comment type="similarity">
    <text evidence="1">Belongs to the metallo-dependent hydrolases superfamily. TatD-type hydrolase family.</text>
</comment>
<keyword evidence="3 4" id="KW-0378">Hydrolase</keyword>
<keyword evidence="2" id="KW-0479">Metal-binding</keyword>
<protein>
    <submittedName>
        <fullName evidence="4">TatD family hydrolase</fullName>
    </submittedName>
</protein>
<dbReference type="EMBL" id="JBHSNQ010000181">
    <property type="protein sequence ID" value="MFC5542818.1"/>
    <property type="molecule type" value="Genomic_DNA"/>
</dbReference>
<dbReference type="Proteomes" id="UP001595978">
    <property type="component" value="Unassembled WGS sequence"/>
</dbReference>
<evidence type="ECO:0000256" key="3">
    <source>
        <dbReference type="ARBA" id="ARBA00022801"/>
    </source>
</evidence>
<dbReference type="InterPro" id="IPR032466">
    <property type="entry name" value="Metal_Hydrolase"/>
</dbReference>
<accession>A0ABW0REL3</accession>
<reference evidence="5" key="1">
    <citation type="journal article" date="2019" name="Int. J. Syst. Evol. Microbiol.">
        <title>The Global Catalogue of Microorganisms (GCM) 10K type strain sequencing project: providing services to taxonomists for standard genome sequencing and annotation.</title>
        <authorList>
            <consortium name="The Broad Institute Genomics Platform"/>
            <consortium name="The Broad Institute Genome Sequencing Center for Infectious Disease"/>
            <person name="Wu L."/>
            <person name="Ma J."/>
        </authorList>
    </citation>
    <scope>NUCLEOTIDE SEQUENCE [LARGE SCALE GENOMIC DNA]</scope>
    <source>
        <strain evidence="5">CCUG 56331</strain>
    </source>
</reference>
<dbReference type="Gene3D" id="3.20.20.140">
    <property type="entry name" value="Metal-dependent hydrolases"/>
    <property type="match status" value="1"/>
</dbReference>
<dbReference type="PIRSF" id="PIRSF005902">
    <property type="entry name" value="DNase_TatD"/>
    <property type="match status" value="1"/>
</dbReference>
<dbReference type="PANTHER" id="PTHR46317">
    <property type="entry name" value="HYDROLASE OF PHP SUPERFAMILY-RELATED PROTEIN"/>
    <property type="match status" value="1"/>
</dbReference>
<evidence type="ECO:0000313" key="5">
    <source>
        <dbReference type="Proteomes" id="UP001595978"/>
    </source>
</evidence>
<evidence type="ECO:0000256" key="1">
    <source>
        <dbReference type="ARBA" id="ARBA00009275"/>
    </source>
</evidence>
<dbReference type="SUPFAM" id="SSF51556">
    <property type="entry name" value="Metallo-dependent hydrolases"/>
    <property type="match status" value="1"/>
</dbReference>
<dbReference type="GO" id="GO:0016787">
    <property type="term" value="F:hydrolase activity"/>
    <property type="evidence" value="ECO:0007669"/>
    <property type="project" value="UniProtKB-KW"/>
</dbReference>
<keyword evidence="5" id="KW-1185">Reference proteome</keyword>
<dbReference type="InterPro" id="IPR001130">
    <property type="entry name" value="TatD-like"/>
</dbReference>
<proteinExistence type="inferred from homology"/>
<dbReference type="PANTHER" id="PTHR46317:SF1">
    <property type="entry name" value="HYDROLASE, TATD FAMILY"/>
    <property type="match status" value="1"/>
</dbReference>
<dbReference type="CDD" id="cd01310">
    <property type="entry name" value="TatD_DNAse"/>
    <property type="match status" value="1"/>
</dbReference>
<evidence type="ECO:0000256" key="2">
    <source>
        <dbReference type="ARBA" id="ARBA00022723"/>
    </source>
</evidence>
<organism evidence="4 5">
    <name type="scientific">Ureibacillus suwonensis</name>
    <dbReference type="NCBI Taxonomy" id="313007"/>
    <lineage>
        <taxon>Bacteria</taxon>
        <taxon>Bacillati</taxon>
        <taxon>Bacillota</taxon>
        <taxon>Bacilli</taxon>
        <taxon>Bacillales</taxon>
        <taxon>Caryophanaceae</taxon>
        <taxon>Ureibacillus</taxon>
    </lineage>
</organism>
<dbReference type="RefSeq" id="WP_390310273.1">
    <property type="nucleotide sequence ID" value="NZ_JBHSNQ010000181.1"/>
</dbReference>